<reference evidence="2" key="1">
    <citation type="submission" date="2021-06" db="EMBL/GenBank/DDBJ databases">
        <title>Comparative genomics, transcriptomics and evolutionary studies reveal genomic signatures of adaptation to plant cell wall in hemibiotrophic fungi.</title>
        <authorList>
            <consortium name="DOE Joint Genome Institute"/>
            <person name="Baroncelli R."/>
            <person name="Diaz J.F."/>
            <person name="Benocci T."/>
            <person name="Peng M."/>
            <person name="Battaglia E."/>
            <person name="Haridas S."/>
            <person name="Andreopoulos W."/>
            <person name="Labutti K."/>
            <person name="Pangilinan J."/>
            <person name="Floch G.L."/>
            <person name="Makela M.R."/>
            <person name="Henrissat B."/>
            <person name="Grigoriev I.V."/>
            <person name="Crouch J.A."/>
            <person name="De Vries R.P."/>
            <person name="Sukno S.A."/>
            <person name="Thon M.R."/>
        </authorList>
    </citation>
    <scope>NUCLEOTIDE SEQUENCE</scope>
    <source>
        <strain evidence="2">MAFF235873</strain>
    </source>
</reference>
<dbReference type="EMBL" id="MU842812">
    <property type="protein sequence ID" value="KAK2034856.1"/>
    <property type="molecule type" value="Genomic_DNA"/>
</dbReference>
<organism evidence="2 3">
    <name type="scientific">Colletotrichum zoysiae</name>
    <dbReference type="NCBI Taxonomy" id="1216348"/>
    <lineage>
        <taxon>Eukaryota</taxon>
        <taxon>Fungi</taxon>
        <taxon>Dikarya</taxon>
        <taxon>Ascomycota</taxon>
        <taxon>Pezizomycotina</taxon>
        <taxon>Sordariomycetes</taxon>
        <taxon>Hypocreomycetidae</taxon>
        <taxon>Glomerellales</taxon>
        <taxon>Glomerellaceae</taxon>
        <taxon>Colletotrichum</taxon>
        <taxon>Colletotrichum graminicola species complex</taxon>
    </lineage>
</organism>
<keyword evidence="3" id="KW-1185">Reference proteome</keyword>
<sequence>MITTKPATSDRFFGVASILPVYFCFGILPLTNAPPRLLTTAENAVITRNLALLTVTDAYDSPFEECCENAGAIAVDFYLFGAVVILMILSARLVGLNACCGRNLADADADTLCFCIR</sequence>
<dbReference type="AlphaFoldDB" id="A0AAD9M528"/>
<dbReference type="Proteomes" id="UP001232148">
    <property type="component" value="Unassembled WGS sequence"/>
</dbReference>
<accession>A0AAD9M528</accession>
<proteinExistence type="predicted"/>
<evidence type="ECO:0000313" key="3">
    <source>
        <dbReference type="Proteomes" id="UP001232148"/>
    </source>
</evidence>
<evidence type="ECO:0000313" key="2">
    <source>
        <dbReference type="EMBL" id="KAK2034856.1"/>
    </source>
</evidence>
<protein>
    <submittedName>
        <fullName evidence="2">Uncharacterized protein</fullName>
    </submittedName>
</protein>
<feature type="transmembrane region" description="Helical" evidence="1">
    <location>
        <begin position="77"/>
        <end position="95"/>
    </location>
</feature>
<keyword evidence="1" id="KW-1133">Transmembrane helix</keyword>
<keyword evidence="1" id="KW-0472">Membrane</keyword>
<evidence type="ECO:0000256" key="1">
    <source>
        <dbReference type="SAM" id="Phobius"/>
    </source>
</evidence>
<gene>
    <name evidence="2" type="ORF">LX32DRAFT_341082</name>
</gene>
<feature type="transmembrane region" description="Helical" evidence="1">
    <location>
        <begin position="12"/>
        <end position="30"/>
    </location>
</feature>
<name>A0AAD9M528_9PEZI</name>
<keyword evidence="1" id="KW-0812">Transmembrane</keyword>
<comment type="caution">
    <text evidence="2">The sequence shown here is derived from an EMBL/GenBank/DDBJ whole genome shotgun (WGS) entry which is preliminary data.</text>
</comment>